<proteinExistence type="predicted"/>
<evidence type="ECO:0000313" key="2">
    <source>
        <dbReference type="EMBL" id="CAB5209130.1"/>
    </source>
</evidence>
<name>A0A6J5L1H3_9CAUD</name>
<evidence type="ECO:0000313" key="1">
    <source>
        <dbReference type="EMBL" id="CAB4125909.1"/>
    </source>
</evidence>
<accession>A0A6J5L1H3</accession>
<reference evidence="1" key="1">
    <citation type="submission" date="2020-04" db="EMBL/GenBank/DDBJ databases">
        <authorList>
            <person name="Chiriac C."/>
            <person name="Salcher M."/>
            <person name="Ghai R."/>
            <person name="Kavagutti S V."/>
        </authorList>
    </citation>
    <scope>NUCLEOTIDE SEQUENCE</scope>
</reference>
<organism evidence="1">
    <name type="scientific">uncultured Caudovirales phage</name>
    <dbReference type="NCBI Taxonomy" id="2100421"/>
    <lineage>
        <taxon>Viruses</taxon>
        <taxon>Duplodnaviria</taxon>
        <taxon>Heunggongvirae</taxon>
        <taxon>Uroviricota</taxon>
        <taxon>Caudoviricetes</taxon>
        <taxon>Peduoviridae</taxon>
        <taxon>Maltschvirus</taxon>
        <taxon>Maltschvirus maltsch</taxon>
    </lineage>
</organism>
<protein>
    <recommendedName>
        <fullName evidence="3">Baseplate wedge subunit</fullName>
    </recommendedName>
</protein>
<dbReference type="EMBL" id="LR796187">
    <property type="protein sequence ID" value="CAB4125909.1"/>
    <property type="molecule type" value="Genomic_DNA"/>
</dbReference>
<sequence>MSVTTRQNRLLAAEDWKRVYQSFRNADFQSYDFENLRRTMIDYIRTNYPEDYNDYIESSEYLALIDLIAFLGQSIAFRVDLNARENFLELAERRDSVLRLARMISYNAKRNTSASGLLKFTTVSTTENVIDSNGRNVSGQNISWNDPSNSNWYDQFIKVLNASFPQTQQFGSPADSATIYGIPTEQYRFDSNITSVPVFGFTKSVAGRQMNFEIVSTTFKGQSYIYEEPPKIGNTLACLYRDDGHGPSSAGSGFFLRFVQGTLNTGTFSISQPSSNQSIDIDAQNINNDDVWLYKLDQNGSEYEAWTPVSNFEANNIIYNSLSKSIRNIYAILTKAGDAVSLQFSDGTFGNLPVGTFRSYYRISNGLDYAISTQDIRSVSISIPYTSATGQAETLTLGLNLASGVSNAASTESNASIKANAPATYYTQNRMITGEDYNISPLSVNTAVAKVKSINRTSSGISRYFDLVDPTGKYSSTTLFGNDGVLYTESYTNQIRFSYQNKTDIEGIIYNQIFDILKKKNLRNFYYLNYINFITASLSISWNQVTADSNSSTGNVTDSLGRLQKVGSFTTTDLKYFKPGALVKFTPPAGAYFNTLKSNEIVYGNPTTEGAVTALWAEVVSVVNDGTANYPTSTSGILSTGFGPITLNRVIPNNSVITQIVPKWRTVIDSATITTMIDLIFSNKPFGLCYNAAPLTSDNPIWQIVFESNLDATSEFSLGKQGDSSNQQQDASWMLLFTTDNEYYTVTSREQQYIFESDAEIRFYFDSAKKVYDSRSEKVIKDVVNVLSINTSPDSTSPFTVDQPWEIVSEYSGLDGYVDNKKLIVTFADSDDNGVVDNPELFLNIVAPSASPLTKYIIEAKYSITPGQEDYKYISNNNGTQYGVVYVMQSESIGSRLQYPDGQYFYFIDTDVVKKLSYIDGLTPTLDYKVYVGRDNLKFQYIHSADYESRVDAGASNIIDTYVLTKTYDTNFRQWLAGSLTTKPLPPGSDELYDIMSPSLNLIKSISDEIVYHPVNYKILFGTTASPELQASFKVIKNASQVVSDNDIKARVITAINQFFTLDNWDFGDTFYFTELSTYVVTQLAPDISSFVIVPRQGGLGFGSLFEIKSASDQLFINGATVDDIEIITGITPSIIKSIAGTTAETTTVTQQNITSSTYGSSN</sequence>
<dbReference type="EMBL" id="LR798231">
    <property type="protein sequence ID" value="CAB5209130.1"/>
    <property type="molecule type" value="Genomic_DNA"/>
</dbReference>
<gene>
    <name evidence="2" type="ORF">UFOVP181_329</name>
    <name evidence="1" type="ORF">UFOVP57_310</name>
</gene>
<evidence type="ECO:0008006" key="3">
    <source>
        <dbReference type="Google" id="ProtNLM"/>
    </source>
</evidence>